<dbReference type="InterPro" id="IPR036967">
    <property type="entry name" value="Ribosomal_uS11_sf"/>
</dbReference>
<organism evidence="5 6">
    <name type="scientific">Heterobasidion irregulare (strain TC 32-1)</name>
    <dbReference type="NCBI Taxonomy" id="747525"/>
    <lineage>
        <taxon>Eukaryota</taxon>
        <taxon>Fungi</taxon>
        <taxon>Dikarya</taxon>
        <taxon>Basidiomycota</taxon>
        <taxon>Agaricomycotina</taxon>
        <taxon>Agaricomycetes</taxon>
        <taxon>Russulales</taxon>
        <taxon>Bondarzewiaceae</taxon>
        <taxon>Heterobasidion</taxon>
        <taxon>Heterobasidion annosum species complex</taxon>
    </lineage>
</organism>
<feature type="compositionally biased region" description="Low complexity" evidence="4">
    <location>
        <begin position="37"/>
        <end position="50"/>
    </location>
</feature>
<dbReference type="GO" id="GO:0006412">
    <property type="term" value="P:translation"/>
    <property type="evidence" value="ECO:0007669"/>
    <property type="project" value="InterPro"/>
</dbReference>
<keyword evidence="2" id="KW-0689">Ribosomal protein</keyword>
<comment type="similarity">
    <text evidence="1">Belongs to the universal ribosomal protein uS11 family.</text>
</comment>
<evidence type="ECO:0000256" key="3">
    <source>
        <dbReference type="ARBA" id="ARBA00023274"/>
    </source>
</evidence>
<dbReference type="eggNOG" id="ENOG502S752">
    <property type="taxonomic scope" value="Eukaryota"/>
</dbReference>
<evidence type="ECO:0000256" key="2">
    <source>
        <dbReference type="ARBA" id="ARBA00022980"/>
    </source>
</evidence>
<dbReference type="InParanoid" id="W4KEZ1"/>
<gene>
    <name evidence="5" type="ORF">HETIRDRAFT_444154</name>
</gene>
<evidence type="ECO:0000313" key="5">
    <source>
        <dbReference type="EMBL" id="ETW84279.1"/>
    </source>
</evidence>
<evidence type="ECO:0000256" key="4">
    <source>
        <dbReference type="SAM" id="MobiDB-lite"/>
    </source>
</evidence>
<evidence type="ECO:0008006" key="7">
    <source>
        <dbReference type="Google" id="ProtNLM"/>
    </source>
</evidence>
<accession>W4KEZ1</accession>
<dbReference type="FunCoup" id="W4KEZ1">
    <property type="interactions" value="116"/>
</dbReference>
<dbReference type="Proteomes" id="UP000030671">
    <property type="component" value="Unassembled WGS sequence"/>
</dbReference>
<dbReference type="GeneID" id="20675565"/>
<evidence type="ECO:0000313" key="6">
    <source>
        <dbReference type="Proteomes" id="UP000030671"/>
    </source>
</evidence>
<keyword evidence="6" id="KW-1185">Reference proteome</keyword>
<dbReference type="OrthoDB" id="1654884at2759"/>
<feature type="region of interest" description="Disordered" evidence="4">
    <location>
        <begin position="32"/>
        <end position="65"/>
    </location>
</feature>
<name>W4KEZ1_HETIT</name>
<dbReference type="RefSeq" id="XP_009543964.1">
    <property type="nucleotide sequence ID" value="XM_009545669.1"/>
</dbReference>
<dbReference type="KEGG" id="hir:HETIRDRAFT_444154"/>
<protein>
    <recommendedName>
        <fullName evidence="7">Translational machinery component</fullName>
    </recommendedName>
</protein>
<dbReference type="GO" id="GO:0003735">
    <property type="term" value="F:structural constituent of ribosome"/>
    <property type="evidence" value="ECO:0007669"/>
    <property type="project" value="InterPro"/>
</dbReference>
<dbReference type="Gene3D" id="3.30.420.80">
    <property type="entry name" value="Ribosomal protein S11"/>
    <property type="match status" value="1"/>
</dbReference>
<dbReference type="STRING" id="747525.W4KEZ1"/>
<dbReference type="SUPFAM" id="SSF53137">
    <property type="entry name" value="Translational machinery components"/>
    <property type="match status" value="1"/>
</dbReference>
<sequence>MALQVLRASSLSTLRQTRLAFSTSTWRAEQALQPAISSTTPQSEASSSSQDGPPEAPPGLYSPFRPTSIAAKLSDPQFQLHVKCTHNNTIITLTSPENRPVQRGIWSGGLCGFKGVNRSGYEAAYQCAVRAFKRTEELMLENPVMKLELCMKGFGQGRDAVSKALMTSEGEKVRKVVNRITDKSPIKIGGTRAKKARRL</sequence>
<keyword evidence="3" id="KW-0687">Ribonucleoprotein</keyword>
<reference evidence="5 6" key="1">
    <citation type="journal article" date="2012" name="New Phytol.">
        <title>Insight into trade-off between wood decay and parasitism from the genome of a fungal forest pathogen.</title>
        <authorList>
            <person name="Olson A."/>
            <person name="Aerts A."/>
            <person name="Asiegbu F."/>
            <person name="Belbahri L."/>
            <person name="Bouzid O."/>
            <person name="Broberg A."/>
            <person name="Canback B."/>
            <person name="Coutinho P.M."/>
            <person name="Cullen D."/>
            <person name="Dalman K."/>
            <person name="Deflorio G."/>
            <person name="van Diepen L.T."/>
            <person name="Dunand C."/>
            <person name="Duplessis S."/>
            <person name="Durling M."/>
            <person name="Gonthier P."/>
            <person name="Grimwood J."/>
            <person name="Fossdal C.G."/>
            <person name="Hansson D."/>
            <person name="Henrissat B."/>
            <person name="Hietala A."/>
            <person name="Himmelstrand K."/>
            <person name="Hoffmeister D."/>
            <person name="Hogberg N."/>
            <person name="James T.Y."/>
            <person name="Karlsson M."/>
            <person name="Kohler A."/>
            <person name="Kues U."/>
            <person name="Lee Y.H."/>
            <person name="Lin Y.C."/>
            <person name="Lind M."/>
            <person name="Lindquist E."/>
            <person name="Lombard V."/>
            <person name="Lucas S."/>
            <person name="Lunden K."/>
            <person name="Morin E."/>
            <person name="Murat C."/>
            <person name="Park J."/>
            <person name="Raffaello T."/>
            <person name="Rouze P."/>
            <person name="Salamov A."/>
            <person name="Schmutz J."/>
            <person name="Solheim H."/>
            <person name="Stahlberg J."/>
            <person name="Velez H."/>
            <person name="de Vries R.P."/>
            <person name="Wiebenga A."/>
            <person name="Woodward S."/>
            <person name="Yakovlev I."/>
            <person name="Garbelotto M."/>
            <person name="Martin F."/>
            <person name="Grigoriev I.V."/>
            <person name="Stenlid J."/>
        </authorList>
    </citation>
    <scope>NUCLEOTIDE SEQUENCE [LARGE SCALE GENOMIC DNA]</scope>
    <source>
        <strain evidence="5 6">TC 32-1</strain>
    </source>
</reference>
<dbReference type="PANTHER" id="PTHR11759">
    <property type="entry name" value="40S RIBOSOMAL PROTEIN S14/30S RIBOSOMAL PROTEIN S11"/>
    <property type="match status" value="1"/>
</dbReference>
<evidence type="ECO:0000256" key="1">
    <source>
        <dbReference type="ARBA" id="ARBA00006194"/>
    </source>
</evidence>
<dbReference type="Pfam" id="PF00411">
    <property type="entry name" value="Ribosomal_S11"/>
    <property type="match status" value="1"/>
</dbReference>
<dbReference type="HAMAP" id="MF_01310">
    <property type="entry name" value="Ribosomal_uS11"/>
    <property type="match status" value="1"/>
</dbReference>
<dbReference type="GO" id="GO:1990904">
    <property type="term" value="C:ribonucleoprotein complex"/>
    <property type="evidence" value="ECO:0007669"/>
    <property type="project" value="UniProtKB-KW"/>
</dbReference>
<dbReference type="InterPro" id="IPR001971">
    <property type="entry name" value="Ribosomal_uS11"/>
</dbReference>
<dbReference type="EMBL" id="KI925456">
    <property type="protein sequence ID" value="ETW84279.1"/>
    <property type="molecule type" value="Genomic_DNA"/>
</dbReference>
<dbReference type="GO" id="GO:0005840">
    <property type="term" value="C:ribosome"/>
    <property type="evidence" value="ECO:0007669"/>
    <property type="project" value="UniProtKB-KW"/>
</dbReference>
<dbReference type="AlphaFoldDB" id="W4KEZ1"/>
<proteinExistence type="inferred from homology"/>
<dbReference type="HOGENOM" id="CLU_072439_0_1_1"/>